<feature type="compositionally biased region" description="Gly residues" evidence="5">
    <location>
        <begin position="1"/>
        <end position="12"/>
    </location>
</feature>
<dbReference type="PANTHER" id="PTHR47251">
    <property type="entry name" value="FINGER DOMAIN PROTEIN, PUTATIVE (AFU_ORTHOLOGUE AFUA_3G04180)-RELATED"/>
    <property type="match status" value="1"/>
</dbReference>
<reference evidence="7" key="1">
    <citation type="submission" date="2015-10" db="EMBL/GenBank/DDBJ databases">
        <authorList>
            <person name="Regsiter A."/>
            <person name="william w."/>
        </authorList>
    </citation>
    <scope>NUCLEOTIDE SEQUENCE</scope>
    <source>
        <strain evidence="7">Montdore</strain>
    </source>
</reference>
<feature type="region of interest" description="Disordered" evidence="5">
    <location>
        <begin position="135"/>
        <end position="158"/>
    </location>
</feature>
<organism evidence="7 8">
    <name type="scientific">Tuber aestivum</name>
    <name type="common">summer truffle</name>
    <dbReference type="NCBI Taxonomy" id="59557"/>
    <lineage>
        <taxon>Eukaryota</taxon>
        <taxon>Fungi</taxon>
        <taxon>Dikarya</taxon>
        <taxon>Ascomycota</taxon>
        <taxon>Pezizomycotina</taxon>
        <taxon>Pezizomycetes</taxon>
        <taxon>Pezizales</taxon>
        <taxon>Tuberaceae</taxon>
        <taxon>Tuber</taxon>
    </lineage>
</organism>
<evidence type="ECO:0000313" key="8">
    <source>
        <dbReference type="Proteomes" id="UP001412239"/>
    </source>
</evidence>
<name>A0A292PUU8_9PEZI</name>
<dbReference type="SUPFAM" id="SSF57667">
    <property type="entry name" value="beta-beta-alpha zinc fingers"/>
    <property type="match status" value="1"/>
</dbReference>
<evidence type="ECO:0000256" key="5">
    <source>
        <dbReference type="SAM" id="MobiDB-lite"/>
    </source>
</evidence>
<evidence type="ECO:0000256" key="1">
    <source>
        <dbReference type="ARBA" id="ARBA00022723"/>
    </source>
</evidence>
<gene>
    <name evidence="7" type="ORF">GSTUAT00005046001</name>
</gene>
<feature type="region of interest" description="Disordered" evidence="5">
    <location>
        <begin position="1"/>
        <end position="23"/>
    </location>
</feature>
<protein>
    <recommendedName>
        <fullName evidence="6">C2H2-type domain-containing protein</fullName>
    </recommendedName>
</protein>
<evidence type="ECO:0000256" key="2">
    <source>
        <dbReference type="ARBA" id="ARBA00022771"/>
    </source>
</evidence>
<dbReference type="Pfam" id="PF12171">
    <property type="entry name" value="zf-C2H2_jaz"/>
    <property type="match status" value="1"/>
</dbReference>
<feature type="region of interest" description="Disordered" evidence="5">
    <location>
        <begin position="62"/>
        <end position="85"/>
    </location>
</feature>
<keyword evidence="8" id="KW-1185">Reference proteome</keyword>
<dbReference type="AlphaFoldDB" id="A0A292PUU8"/>
<keyword evidence="1" id="KW-0479">Metal-binding</keyword>
<dbReference type="PROSITE" id="PS00028">
    <property type="entry name" value="ZINC_FINGER_C2H2_1"/>
    <property type="match status" value="1"/>
</dbReference>
<accession>A0A292PUU8</accession>
<sequence length="158" mass="16877">MPRLTGEGGGRNPTGIPPAKTESALQARKTFYCDLCNKGYSRSNEYEAHENSYDHQHKKRFQEMKAMQRDPVSAERRRERERKRMDEGIAVIKPIKIEEKRATGGGFKKGGFKNAFGGGEGGGVKMEVGVGGDGGAGGVGGVVGAEESDTEDGGVGEV</sequence>
<dbReference type="PROSITE" id="PS50157">
    <property type="entry name" value="ZINC_FINGER_C2H2_2"/>
    <property type="match status" value="1"/>
</dbReference>
<evidence type="ECO:0000259" key="6">
    <source>
        <dbReference type="PROSITE" id="PS50157"/>
    </source>
</evidence>
<keyword evidence="2 4" id="KW-0863">Zinc-finger</keyword>
<feature type="domain" description="C2H2-type" evidence="6">
    <location>
        <begin position="31"/>
        <end position="60"/>
    </location>
</feature>
<dbReference type="PANTHER" id="PTHR47251:SF1">
    <property type="entry name" value="FINGER DOMAIN PROTEIN, PUTATIVE (AFU_ORTHOLOGUE AFUA_3G04180)-RELATED"/>
    <property type="match status" value="1"/>
</dbReference>
<evidence type="ECO:0000256" key="3">
    <source>
        <dbReference type="ARBA" id="ARBA00022833"/>
    </source>
</evidence>
<dbReference type="EMBL" id="LN891037">
    <property type="protein sequence ID" value="CUS10904.1"/>
    <property type="molecule type" value="Genomic_DNA"/>
</dbReference>
<feature type="compositionally biased region" description="Acidic residues" evidence="5">
    <location>
        <begin position="146"/>
        <end position="158"/>
    </location>
</feature>
<dbReference type="GO" id="GO:0008270">
    <property type="term" value="F:zinc ion binding"/>
    <property type="evidence" value="ECO:0007669"/>
    <property type="project" value="UniProtKB-KW"/>
</dbReference>
<dbReference type="Proteomes" id="UP001412239">
    <property type="component" value="Unassembled WGS sequence"/>
</dbReference>
<dbReference type="InterPro" id="IPR036236">
    <property type="entry name" value="Znf_C2H2_sf"/>
</dbReference>
<dbReference type="InterPro" id="IPR013087">
    <property type="entry name" value="Znf_C2H2_type"/>
</dbReference>
<evidence type="ECO:0000256" key="4">
    <source>
        <dbReference type="PROSITE-ProRule" id="PRU00042"/>
    </source>
</evidence>
<keyword evidence="3" id="KW-0862">Zinc</keyword>
<proteinExistence type="predicted"/>
<dbReference type="InterPro" id="IPR022755">
    <property type="entry name" value="Znf_C2H2_jaz"/>
</dbReference>
<evidence type="ECO:0000313" key="7">
    <source>
        <dbReference type="EMBL" id="CUS10904.1"/>
    </source>
</evidence>